<evidence type="ECO:0000256" key="7">
    <source>
        <dbReference type="ARBA" id="ARBA00022729"/>
    </source>
</evidence>
<dbReference type="Gene3D" id="3.90.1780.10">
    <property type="entry name" value="Trimeric adhesin"/>
    <property type="match status" value="1"/>
</dbReference>
<reference evidence="14 15" key="1">
    <citation type="submission" date="2019-07" db="EMBL/GenBank/DDBJ databases">
        <title>Complete Genome Sequence of Leptotrichia wadei Strain JMUB3936.</title>
        <authorList>
            <person name="Watanabe S."/>
            <person name="Cui L."/>
        </authorList>
    </citation>
    <scope>NUCLEOTIDE SEQUENCE [LARGE SCALE GENOMIC DNA]</scope>
    <source>
        <strain evidence="14 15">JMUB3936</strain>
    </source>
</reference>
<evidence type="ECO:0000256" key="4">
    <source>
        <dbReference type="ARBA" id="ARBA00022448"/>
    </source>
</evidence>
<dbReference type="OrthoDB" id="95342at2"/>
<keyword evidence="7" id="KW-0732">Signal</keyword>
<evidence type="ECO:0000256" key="9">
    <source>
        <dbReference type="ARBA" id="ARBA00023136"/>
    </source>
</evidence>
<evidence type="ECO:0000259" key="12">
    <source>
        <dbReference type="Pfam" id="PF03895"/>
    </source>
</evidence>
<dbReference type="Gene3D" id="6.10.250.2040">
    <property type="match status" value="1"/>
</dbReference>
<dbReference type="InterPro" id="IPR008635">
    <property type="entry name" value="Coiled_stalk_dom"/>
</dbReference>
<comment type="subcellular location">
    <subcellularLocation>
        <location evidence="2">Cell outer membrane</location>
    </subcellularLocation>
    <subcellularLocation>
        <location evidence="1">Cell surface</location>
    </subcellularLocation>
</comment>
<sequence length="1633" mass="165485">MKKDVDLGSTGSLKVGPVTINNNGIDAGNKKITNVAPGTADTDAANVSQVKAAKTTVSSDDNSITVTETTKPDGHKNYDLSVDVTKLDAANKSLSNINNDGNKVISGIARKSVDVVAGTNIKNIVKNDVQNSDGTTTTTYTINVNGARVVAGDGVTVATGTPGSNNITDYTVSVKNTTLTAAPGSTTVTAGDNNSYAKAGDVATAITNAAKAAKTEVKSPDSSINVATDNTSPDGHTIYNITIDKSGKVAAGDTKLVTGDTVNTAITNAKTDLINNNPLKFGGDSGTVVTRKLGDQLDIKGGATGATTSGNIAVIADGNNTLNIQLAKNLTGLDNISTNGGNTVINDNGITTPKVTINNAPTVGTDATNKDYVDSTKTKVTSNDSSVVINKTTSGNQDVYDLSVDVTKLDAANKSLSNINNDGNKVISNIARKSIDVVAGTNIKDIVKNDVQNSDGTTTTTYTINANGARVVAGDGVTVATGTPGSNNITDYTVSVKNTTLTAAPGSTTVTAGDNNSYAKAGDVATAITNVGKASKTTVTSNDSSVTVVSKVDSGDGHVNYDLSVDTSKVAANTNLTYKANSGTGLTTTLANGLDFKDGDNTVVTVGPNGEVKYSLNPTVAGINSITTNGGNTVINDNGVTTPSLTLTNSTPLTSSTGGKVTVPAGTGNQAVTGQTVANAINKLGDNTINLKASDGNITTKQSLNKDGGLEFNITGSNGITTTASGDTINITIAQSGLNTSTTGGKTTVTPVTSGNTYATAGDVATAIQNAVNNSGWNAVAGSTGTGTTSGSVSNKLVTPGETVKLQAGDNLNVDQSGGTFTYSLKNDINVNSITAGNNKFDTSGLIISDAAGNKAITTPSGTTYTNAAGNTTVINPTGVVINKSAADPSKSVSLTDNGLDNGGNKITNVAAGVNPTDAVNVSQLDKAINKSTYNGPVVYTNAAGEKIVKVNGNYYKASDVDVNGNLLPGAVAINPSDIQHSLLNADGSTTNPSTLDNVGKGKISSSSKEAINGSQLNNLGTQLGLTVDLSGTGFSNPTFAGLKNVNGSTGAAPTTFKDAVDQTIAKVNEGIIYGADNNTAGTRQQLGSRLTVESGDFASGGVNYKGQNLETSYVSDGAGNGKIIVGITENPEFNSVKAKTFTADDGAGNTTVTNGQGTTITDAAGNKNVATAAGNTYTNAAGNTTTVNSSGVTINKSAADPSKSVSLTNSGLDNGGNRITNIAAGVAPTDAVNVSQLGNAVNNLTTAINASKSEVIGGTNTNVTSSTGSNGQIVYKVDADGTTVSGGSSFVSVTQGTKDANNITDYKVDLAQGTKDKLNSIGTGNIAAGDNNTVTGSTVHNYIQNNPLTYTDDNGTIVTRNLGQNLNIMGRATGPLTTGNIGVVAAGPDTLELRLAENVDLGPNGRVTMGKTVVNDDGIKITGGPSVTSSGIDAGGKKVTNIAEGDISPTSNDAVTGRQVYNAISAGAADKATRAELAGVNNNLTAGIAGVAAMANLPQINDSASNRFNIAVAGGAYKNGRAMALGFSGVSDGGRFVYRASASLNNKRDVAVGLGVGYQFGKRDVMPNELDRMKSMVALIEEQKDSYSRQLKQQLEQESRKNQENSELIRQLMQEVQELKSKSNVSNRSNRS</sequence>
<evidence type="ECO:0000256" key="6">
    <source>
        <dbReference type="ARBA" id="ARBA00022692"/>
    </source>
</evidence>
<feature type="domain" description="Trimeric autotransporter adhesin YadA-like stalk" evidence="13">
    <location>
        <begin position="1439"/>
        <end position="1467"/>
    </location>
</feature>
<feature type="domain" description="Trimeric autotransporter adhesin YadA-like C-terminal membrane anchor" evidence="12">
    <location>
        <begin position="1504"/>
        <end position="1561"/>
    </location>
</feature>
<dbReference type="EMBL" id="AP019841">
    <property type="protein sequence ID" value="BBM54891.1"/>
    <property type="molecule type" value="Genomic_DNA"/>
</dbReference>
<evidence type="ECO:0000256" key="3">
    <source>
        <dbReference type="ARBA" id="ARBA00005848"/>
    </source>
</evidence>
<dbReference type="SUPFAM" id="SSF101967">
    <property type="entry name" value="Adhesin YadA, collagen-binding domain"/>
    <property type="match status" value="2"/>
</dbReference>
<dbReference type="SUPFAM" id="SSF54523">
    <property type="entry name" value="Pili subunits"/>
    <property type="match status" value="1"/>
</dbReference>
<feature type="domain" description="Trimeric autotransporter adhesin YadA-like stalk" evidence="13">
    <location>
        <begin position="906"/>
        <end position="935"/>
    </location>
</feature>
<dbReference type="InterPro" id="IPR045584">
    <property type="entry name" value="Pilin-like"/>
</dbReference>
<evidence type="ECO:0000259" key="13">
    <source>
        <dbReference type="Pfam" id="PF05662"/>
    </source>
</evidence>
<dbReference type="Pfam" id="PF03895">
    <property type="entry name" value="YadA_anchor"/>
    <property type="match status" value="1"/>
</dbReference>
<feature type="domain" description="Trimeric autotransporter adhesin YadA-like stalk" evidence="13">
    <location>
        <begin position="1219"/>
        <end position="1257"/>
    </location>
</feature>
<keyword evidence="4" id="KW-0813">Transport</keyword>
<proteinExistence type="inferred from homology"/>
<evidence type="ECO:0000256" key="8">
    <source>
        <dbReference type="ARBA" id="ARBA00022927"/>
    </source>
</evidence>
<keyword evidence="5" id="KW-1134">Transmembrane beta strand</keyword>
<gene>
    <name evidence="14" type="ORF">JMUB3936_1175</name>
</gene>
<dbReference type="Gene3D" id="2.150.10.10">
    <property type="entry name" value="Serralysin-like metalloprotease, C-terminal"/>
    <property type="match status" value="1"/>
</dbReference>
<dbReference type="Gene3D" id="3.30.1300.30">
    <property type="entry name" value="GSPII I/J protein-like"/>
    <property type="match status" value="1"/>
</dbReference>
<evidence type="ECO:0000256" key="11">
    <source>
        <dbReference type="SAM" id="Coils"/>
    </source>
</evidence>
<dbReference type="InterPro" id="IPR037174">
    <property type="entry name" value="Trimeric_adhesin"/>
</dbReference>
<feature type="domain" description="Trimeric autotransporter adhesin YadA-like stalk" evidence="13">
    <location>
        <begin position="998"/>
        <end position="1034"/>
    </location>
</feature>
<evidence type="ECO:0000256" key="2">
    <source>
        <dbReference type="ARBA" id="ARBA00004442"/>
    </source>
</evidence>
<keyword evidence="10" id="KW-0998">Cell outer membrane</keyword>
<evidence type="ECO:0000256" key="10">
    <source>
        <dbReference type="ARBA" id="ARBA00023237"/>
    </source>
</evidence>
<dbReference type="Proteomes" id="UP000321944">
    <property type="component" value="Chromosome"/>
</dbReference>
<dbReference type="InterPro" id="IPR005594">
    <property type="entry name" value="YadA_C"/>
</dbReference>
<dbReference type="GO" id="GO:0009279">
    <property type="term" value="C:cell outer membrane"/>
    <property type="evidence" value="ECO:0007669"/>
    <property type="project" value="UniProtKB-SubCell"/>
</dbReference>
<organism evidence="14 15">
    <name type="scientific">Leptotrichia wadei</name>
    <dbReference type="NCBI Taxonomy" id="157687"/>
    <lineage>
        <taxon>Bacteria</taxon>
        <taxon>Fusobacteriati</taxon>
        <taxon>Fusobacteriota</taxon>
        <taxon>Fusobacteriia</taxon>
        <taxon>Fusobacteriales</taxon>
        <taxon>Leptotrichiaceae</taxon>
        <taxon>Leptotrichia</taxon>
    </lineage>
</organism>
<comment type="similarity">
    <text evidence="3">Belongs to the autotransporter-2 (AT-2) (TC 1.B.40) family.</text>
</comment>
<dbReference type="GO" id="GO:0015031">
    <property type="term" value="P:protein transport"/>
    <property type="evidence" value="ECO:0007669"/>
    <property type="project" value="UniProtKB-KW"/>
</dbReference>
<evidence type="ECO:0000313" key="14">
    <source>
        <dbReference type="EMBL" id="BBM54891.1"/>
    </source>
</evidence>
<keyword evidence="9" id="KW-0472">Membrane</keyword>
<protein>
    <submittedName>
        <fullName evidence="14">Uncharacterized protein</fullName>
    </submittedName>
</protein>
<feature type="coiled-coil region" evidence="11">
    <location>
        <begin position="1571"/>
        <end position="1630"/>
    </location>
</feature>
<accession>A0A510KVU0</accession>
<dbReference type="GO" id="GO:0009986">
    <property type="term" value="C:cell surface"/>
    <property type="evidence" value="ECO:0007669"/>
    <property type="project" value="UniProtKB-SubCell"/>
</dbReference>
<keyword evidence="8" id="KW-0653">Protein transport</keyword>
<keyword evidence="11" id="KW-0175">Coiled coil</keyword>
<dbReference type="Pfam" id="PF05662">
    <property type="entry name" value="YadA_stalk"/>
    <property type="match status" value="5"/>
</dbReference>
<evidence type="ECO:0000256" key="1">
    <source>
        <dbReference type="ARBA" id="ARBA00004241"/>
    </source>
</evidence>
<evidence type="ECO:0000313" key="15">
    <source>
        <dbReference type="Proteomes" id="UP000321944"/>
    </source>
</evidence>
<dbReference type="Gene3D" id="2.20.70.140">
    <property type="match status" value="3"/>
</dbReference>
<keyword evidence="6" id="KW-0812">Transmembrane</keyword>
<evidence type="ECO:0000256" key="5">
    <source>
        <dbReference type="ARBA" id="ARBA00022452"/>
    </source>
</evidence>
<dbReference type="InterPro" id="IPR011049">
    <property type="entry name" value="Serralysin-like_metalloprot_C"/>
</dbReference>
<feature type="domain" description="Trimeric autotransporter adhesin YadA-like stalk" evidence="13">
    <location>
        <begin position="31"/>
        <end position="68"/>
    </location>
</feature>
<name>A0A510KVU0_9FUSO</name>